<evidence type="ECO:0000313" key="9">
    <source>
        <dbReference type="Proteomes" id="UP000219285"/>
    </source>
</evidence>
<feature type="transmembrane region" description="Helical" evidence="7">
    <location>
        <begin position="7"/>
        <end position="25"/>
    </location>
</feature>
<reference evidence="8 9" key="2">
    <citation type="submission" date="2020-04" db="EMBL/GenBank/DDBJ databases">
        <title>Complete genome sequence of Alteromonas pelagimontana 5.12T.</title>
        <authorList>
            <person name="Sinha R.K."/>
            <person name="Krishnan K.P."/>
            <person name="Kurian J.P."/>
        </authorList>
    </citation>
    <scope>NUCLEOTIDE SEQUENCE [LARGE SCALE GENOMIC DNA]</scope>
    <source>
        <strain evidence="8 9">5.12</strain>
    </source>
</reference>
<dbReference type="GO" id="GO:0005886">
    <property type="term" value="C:plasma membrane"/>
    <property type="evidence" value="ECO:0007669"/>
    <property type="project" value="UniProtKB-SubCell"/>
</dbReference>
<name>A0A6M4MBB1_9ALTE</name>
<gene>
    <name evidence="7 8" type="primary">mltG</name>
    <name evidence="8" type="ORF">CA267_000850</name>
</gene>
<dbReference type="PANTHER" id="PTHR30518:SF2">
    <property type="entry name" value="ENDOLYTIC MUREIN TRANSGLYCOSYLASE"/>
    <property type="match status" value="1"/>
</dbReference>
<dbReference type="Gene3D" id="3.30.1490.480">
    <property type="entry name" value="Endolytic murein transglycosylase"/>
    <property type="match status" value="1"/>
</dbReference>
<dbReference type="OrthoDB" id="9814591at2"/>
<comment type="function">
    <text evidence="7">Functions as a peptidoglycan terminase that cleaves nascent peptidoglycan strands endolytically to terminate their elongation.</text>
</comment>
<protein>
    <recommendedName>
        <fullName evidence="7">Endolytic murein transglycosylase</fullName>
        <ecNumber evidence="7">4.2.2.29</ecNumber>
    </recommendedName>
    <alternativeName>
        <fullName evidence="7">Peptidoglycan lytic transglycosylase</fullName>
    </alternativeName>
    <alternativeName>
        <fullName evidence="7">Peptidoglycan polymerization terminase</fullName>
    </alternativeName>
</protein>
<keyword evidence="6 7" id="KW-0961">Cell wall biogenesis/degradation</keyword>
<evidence type="ECO:0000313" key="8">
    <source>
        <dbReference type="EMBL" id="QJR79446.1"/>
    </source>
</evidence>
<keyword evidence="2 7" id="KW-0812">Transmembrane</keyword>
<evidence type="ECO:0000256" key="6">
    <source>
        <dbReference type="ARBA" id="ARBA00023316"/>
    </source>
</evidence>
<dbReference type="InterPro" id="IPR003770">
    <property type="entry name" value="MLTG-like"/>
</dbReference>
<dbReference type="EC" id="4.2.2.29" evidence="7"/>
<comment type="catalytic activity">
    <reaction evidence="7">
        <text>a peptidoglycan chain = a peptidoglycan chain with N-acetyl-1,6-anhydromuramyl-[peptide] at the reducing end + a peptidoglycan chain with N-acetylglucosamine at the non-reducing end.</text>
        <dbReference type="EC" id="4.2.2.29"/>
    </reaction>
</comment>
<sequence length="345" mass="38290">MIRVLKWLAVPIVLMIGVLGAVMWWQGEMQKPLALSEPTLLTIPQGASGQQVVRLIEQHNWLESNPFAVKLWLKFVFSPQSAKAGTYQIQPAMKLTDAFSLFANAEEFQFGVSLIEGLTLQQWLLILQQHEYITFDISDETLVALQDKWTMPPASGTPSLEGLLLADTYYFTAGTDASTILARAMAAMSRYLESAWAERATGLPLKAPYEALILASIIEKETAVPAERARIAGVFINRLNENMRLQTDPTVIYGVGVEFDGNLTRQHLRESTPYNTYVVKGLPPTPIAMAGKPAIQAALHPFPTDELYFVARGDGSHHFSSTLKEHNEAVNQYQIRSGNRNTNDG</sequence>
<dbReference type="CDD" id="cd08010">
    <property type="entry name" value="MltG_like"/>
    <property type="match status" value="1"/>
</dbReference>
<keyword evidence="7" id="KW-0997">Cell inner membrane</keyword>
<dbReference type="KEGG" id="apel:CA267_000850"/>
<evidence type="ECO:0000256" key="2">
    <source>
        <dbReference type="ARBA" id="ARBA00022692"/>
    </source>
</evidence>
<dbReference type="HAMAP" id="MF_02065">
    <property type="entry name" value="MltG"/>
    <property type="match status" value="1"/>
</dbReference>
<dbReference type="GO" id="GO:0071555">
    <property type="term" value="P:cell wall organization"/>
    <property type="evidence" value="ECO:0007669"/>
    <property type="project" value="UniProtKB-KW"/>
</dbReference>
<keyword evidence="5 7" id="KW-0456">Lyase</keyword>
<dbReference type="Proteomes" id="UP000219285">
    <property type="component" value="Chromosome"/>
</dbReference>
<keyword evidence="3 7" id="KW-1133">Transmembrane helix</keyword>
<dbReference type="Gene3D" id="3.30.160.60">
    <property type="entry name" value="Classic Zinc Finger"/>
    <property type="match status" value="1"/>
</dbReference>
<evidence type="ECO:0000256" key="7">
    <source>
        <dbReference type="HAMAP-Rule" id="MF_02065"/>
    </source>
</evidence>
<comment type="similarity">
    <text evidence="7">Belongs to the transglycosylase MltG family.</text>
</comment>
<dbReference type="NCBIfam" id="TIGR00247">
    <property type="entry name" value="endolytic transglycosylase MltG"/>
    <property type="match status" value="1"/>
</dbReference>
<reference evidence="9" key="1">
    <citation type="submission" date="2014-12" db="EMBL/GenBank/DDBJ databases">
        <title>Complete genome sequence of a multi-drug resistant Klebsiella pneumoniae.</title>
        <authorList>
            <person name="Hua X."/>
            <person name="Chen Q."/>
            <person name="Li X."/>
            <person name="Feng Y."/>
            <person name="Ruan Z."/>
            <person name="Yu Y."/>
        </authorList>
    </citation>
    <scope>NUCLEOTIDE SEQUENCE [LARGE SCALE GENOMIC DNA]</scope>
    <source>
        <strain evidence="9">5.12</strain>
    </source>
</reference>
<accession>A0A6M4MBB1</accession>
<dbReference type="RefSeq" id="WP_075609224.1">
    <property type="nucleotide sequence ID" value="NZ_CP052766.1"/>
</dbReference>
<evidence type="ECO:0000256" key="5">
    <source>
        <dbReference type="ARBA" id="ARBA00023239"/>
    </source>
</evidence>
<dbReference type="GO" id="GO:0008932">
    <property type="term" value="F:lytic endotransglycosylase activity"/>
    <property type="evidence" value="ECO:0007669"/>
    <property type="project" value="UniProtKB-UniRule"/>
</dbReference>
<keyword evidence="9" id="KW-1185">Reference proteome</keyword>
<feature type="site" description="Important for catalytic activity" evidence="7">
    <location>
        <position position="221"/>
    </location>
</feature>
<organism evidence="8 9">
    <name type="scientific">Alteromonas pelagimontana</name>
    <dbReference type="NCBI Taxonomy" id="1858656"/>
    <lineage>
        <taxon>Bacteria</taxon>
        <taxon>Pseudomonadati</taxon>
        <taxon>Pseudomonadota</taxon>
        <taxon>Gammaproteobacteria</taxon>
        <taxon>Alteromonadales</taxon>
        <taxon>Alteromonadaceae</taxon>
        <taxon>Alteromonas/Salinimonas group</taxon>
        <taxon>Alteromonas</taxon>
    </lineage>
</organism>
<keyword evidence="1 7" id="KW-1003">Cell membrane</keyword>
<keyword evidence="4 7" id="KW-0472">Membrane</keyword>
<dbReference type="EMBL" id="CP052766">
    <property type="protein sequence ID" value="QJR79446.1"/>
    <property type="molecule type" value="Genomic_DNA"/>
</dbReference>
<dbReference type="GO" id="GO:0009252">
    <property type="term" value="P:peptidoglycan biosynthetic process"/>
    <property type="evidence" value="ECO:0007669"/>
    <property type="project" value="UniProtKB-UniRule"/>
</dbReference>
<evidence type="ECO:0000256" key="4">
    <source>
        <dbReference type="ARBA" id="ARBA00023136"/>
    </source>
</evidence>
<evidence type="ECO:0000256" key="3">
    <source>
        <dbReference type="ARBA" id="ARBA00022989"/>
    </source>
</evidence>
<proteinExistence type="inferred from homology"/>
<dbReference type="PANTHER" id="PTHR30518">
    <property type="entry name" value="ENDOLYTIC MUREIN TRANSGLYCOSYLASE"/>
    <property type="match status" value="1"/>
</dbReference>
<dbReference type="Pfam" id="PF02618">
    <property type="entry name" value="YceG"/>
    <property type="match status" value="1"/>
</dbReference>
<dbReference type="AlphaFoldDB" id="A0A6M4MBB1"/>
<evidence type="ECO:0000256" key="1">
    <source>
        <dbReference type="ARBA" id="ARBA00022475"/>
    </source>
</evidence>
<comment type="subcellular location">
    <subcellularLocation>
        <location evidence="7">Cell inner membrane</location>
        <topology evidence="7">Single-pass membrane protein</topology>
    </subcellularLocation>
</comment>